<dbReference type="Gene3D" id="3.40.50.150">
    <property type="entry name" value="Vaccinia Virus protein VP39"/>
    <property type="match status" value="1"/>
</dbReference>
<evidence type="ECO:0000256" key="1">
    <source>
        <dbReference type="SAM" id="MobiDB-lite"/>
    </source>
</evidence>
<dbReference type="EMBL" id="PGGS01000083">
    <property type="protein sequence ID" value="PNH09640.1"/>
    <property type="molecule type" value="Genomic_DNA"/>
</dbReference>
<proteinExistence type="predicted"/>
<gene>
    <name evidence="2" type="ORF">TSOC_003722</name>
</gene>
<evidence type="ECO:0000313" key="2">
    <source>
        <dbReference type="EMBL" id="PNH09640.1"/>
    </source>
</evidence>
<feature type="region of interest" description="Disordered" evidence="1">
    <location>
        <begin position="202"/>
        <end position="240"/>
    </location>
</feature>
<dbReference type="InterPro" id="IPR029063">
    <property type="entry name" value="SAM-dependent_MTases_sf"/>
</dbReference>
<reference evidence="2 3" key="1">
    <citation type="journal article" date="2017" name="Mol. Biol. Evol.">
        <title>The 4-celled Tetrabaena socialis nuclear genome reveals the essential components for genetic control of cell number at the origin of multicellularity in the volvocine lineage.</title>
        <authorList>
            <person name="Featherston J."/>
            <person name="Arakaki Y."/>
            <person name="Hanschen E.R."/>
            <person name="Ferris P.J."/>
            <person name="Michod R.E."/>
            <person name="Olson B.J.S.C."/>
            <person name="Nozaki H."/>
            <person name="Durand P.M."/>
        </authorList>
    </citation>
    <scope>NUCLEOTIDE SEQUENCE [LARGE SCALE GENOMIC DNA]</scope>
    <source>
        <strain evidence="2 3">NIES-571</strain>
    </source>
</reference>
<protein>
    <submittedName>
        <fullName evidence="2">Uncharacterized protein</fullName>
    </submittedName>
</protein>
<organism evidence="2 3">
    <name type="scientific">Tetrabaena socialis</name>
    <dbReference type="NCBI Taxonomy" id="47790"/>
    <lineage>
        <taxon>Eukaryota</taxon>
        <taxon>Viridiplantae</taxon>
        <taxon>Chlorophyta</taxon>
        <taxon>core chlorophytes</taxon>
        <taxon>Chlorophyceae</taxon>
        <taxon>CS clade</taxon>
        <taxon>Chlamydomonadales</taxon>
        <taxon>Tetrabaenaceae</taxon>
        <taxon>Tetrabaena</taxon>
    </lineage>
</organism>
<sequence length="447" mass="45736">MSGIDPEDAFLCAKHTVATLMAKLVALRAAAESAKTPTLRTTLSRALALYVCHLEALHGAVRAFLLGLHQGGPAGAETSSGALLARLSELADEVPGLEALEQGRPADLAALVRQQRAAKLEGDERALRAAAAALPPAVPAQPDALAAVVRHLAQREQSLSFHVGPKPLLCLVAHRLATARPERAERAVFGCRLAAEVAERFGAAPPRNGGTAGRTNGDRQAASGRTAGGGDGGASASASGEAVLPHSMPYSMDNFSYGSTPYASWLQVLEAAGSAVRDAMAAPGREYVVWGSSCGWLVLYGALTYGWRSRGVELLSCLHRCAEGAAEAQAGALAGTAGVRLVCCDLLHDTVRGAGLVLLADQCWDAQLAAAAAAKLARELPAGALCVSYTGDALAGFGASGVSARVPQVEKIGGPGIALLGPEGGALFWGTTAASVRHSILWRDGGL</sequence>
<evidence type="ECO:0000313" key="3">
    <source>
        <dbReference type="Proteomes" id="UP000236333"/>
    </source>
</evidence>
<dbReference type="AlphaFoldDB" id="A0A2J8AAU4"/>
<comment type="caution">
    <text evidence="2">The sequence shown here is derived from an EMBL/GenBank/DDBJ whole genome shotgun (WGS) entry which is preliminary data.</text>
</comment>
<name>A0A2J8AAU4_9CHLO</name>
<accession>A0A2J8AAU4</accession>
<keyword evidence="3" id="KW-1185">Reference proteome</keyword>
<dbReference type="OrthoDB" id="568235at2759"/>
<dbReference type="Proteomes" id="UP000236333">
    <property type="component" value="Unassembled WGS sequence"/>
</dbReference>